<keyword evidence="2" id="KW-1185">Reference proteome</keyword>
<dbReference type="Proteomes" id="UP000315131">
    <property type="component" value="Unassembled WGS sequence"/>
</dbReference>
<sequence>MTQYSFNIRFNDSEMVMLRVALRNMIQHCQEQLDQGEGAPYWAHKKSAERVLDKLYDDMQQISGNSFGPFLDFGEEE</sequence>
<dbReference type="OrthoDB" id="7098896at2"/>
<reference evidence="1 2" key="1">
    <citation type="submission" date="2019-06" db="EMBL/GenBank/DDBJ databases">
        <title>Gramella sabulilitoris sp. nov., isolated from a marine sand.</title>
        <authorList>
            <person name="Yoon J.-H."/>
        </authorList>
    </citation>
    <scope>NUCLEOTIDE SEQUENCE [LARGE SCALE GENOMIC DNA]</scope>
    <source>
        <strain evidence="1 2">HSMS-1</strain>
    </source>
</reference>
<organism evidence="1 2">
    <name type="scientific">Christiangramia sabulilitoris</name>
    <dbReference type="NCBI Taxonomy" id="2583991"/>
    <lineage>
        <taxon>Bacteria</taxon>
        <taxon>Pseudomonadati</taxon>
        <taxon>Bacteroidota</taxon>
        <taxon>Flavobacteriia</taxon>
        <taxon>Flavobacteriales</taxon>
        <taxon>Flavobacteriaceae</taxon>
        <taxon>Christiangramia</taxon>
    </lineage>
</organism>
<gene>
    <name evidence="1" type="ORF">FGM01_03510</name>
</gene>
<comment type="caution">
    <text evidence="1">The sequence shown here is derived from an EMBL/GenBank/DDBJ whole genome shotgun (WGS) entry which is preliminary data.</text>
</comment>
<accession>A0A550I7M1</accession>
<evidence type="ECO:0000313" key="2">
    <source>
        <dbReference type="Proteomes" id="UP000315131"/>
    </source>
</evidence>
<dbReference type="EMBL" id="VHSF01000001">
    <property type="protein sequence ID" value="TRO66970.1"/>
    <property type="molecule type" value="Genomic_DNA"/>
</dbReference>
<dbReference type="AlphaFoldDB" id="A0A550I7M1"/>
<name>A0A550I7M1_9FLAO</name>
<evidence type="ECO:0000313" key="1">
    <source>
        <dbReference type="EMBL" id="TRO66970.1"/>
    </source>
</evidence>
<proteinExistence type="predicted"/>
<dbReference type="RefSeq" id="WP_143409749.1">
    <property type="nucleotide sequence ID" value="NZ_VHSF01000001.1"/>
</dbReference>
<protein>
    <submittedName>
        <fullName evidence="1">Uncharacterized protein</fullName>
    </submittedName>
</protein>